<evidence type="ECO:0000256" key="6">
    <source>
        <dbReference type="ARBA" id="ARBA00022490"/>
    </source>
</evidence>
<keyword evidence="10" id="KW-0961">Cell wall biogenesis/degradation</keyword>
<dbReference type="NCBIfam" id="NF008758">
    <property type="entry name" value="PRK11789.1"/>
    <property type="match status" value="1"/>
</dbReference>
<keyword evidence="9" id="KW-0862">Zinc</keyword>
<comment type="subcellular location">
    <subcellularLocation>
        <location evidence="3">Cytoplasm</location>
    </subcellularLocation>
</comment>
<dbReference type="SMART" id="SM00644">
    <property type="entry name" value="Ami_2"/>
    <property type="match status" value="1"/>
</dbReference>
<dbReference type="PANTHER" id="PTHR30417:SF4">
    <property type="entry name" value="1,6-ANHYDRO-N-ACETYLMURAMYL-L-ALANINE AMIDASE AMPD"/>
    <property type="match status" value="1"/>
</dbReference>
<evidence type="ECO:0000256" key="7">
    <source>
        <dbReference type="ARBA" id="ARBA00022723"/>
    </source>
</evidence>
<dbReference type="EC" id="3.5.1.28" evidence="5"/>
<comment type="cofactor">
    <cofactor evidence="2">
        <name>Zn(2+)</name>
        <dbReference type="ChEBI" id="CHEBI:29105"/>
    </cofactor>
</comment>
<dbReference type="OrthoDB" id="9794842at2"/>
<evidence type="ECO:0000259" key="13">
    <source>
        <dbReference type="SMART" id="SM00644"/>
    </source>
</evidence>
<evidence type="ECO:0000256" key="2">
    <source>
        <dbReference type="ARBA" id="ARBA00001947"/>
    </source>
</evidence>
<evidence type="ECO:0000256" key="4">
    <source>
        <dbReference type="ARBA" id="ARBA00007553"/>
    </source>
</evidence>
<evidence type="ECO:0000256" key="1">
    <source>
        <dbReference type="ARBA" id="ARBA00001561"/>
    </source>
</evidence>
<evidence type="ECO:0000256" key="11">
    <source>
        <dbReference type="ARBA" id="ARBA00039257"/>
    </source>
</evidence>
<protein>
    <recommendedName>
        <fullName evidence="11">1,6-anhydro-N-acetylmuramyl-L-alanine amidase AmpD</fullName>
        <ecNumber evidence="5">3.5.1.28</ecNumber>
    </recommendedName>
    <alternativeName>
        <fullName evidence="12">N-acetylmuramoyl-L-alanine amidase</fullName>
    </alternativeName>
</protein>
<evidence type="ECO:0000256" key="9">
    <source>
        <dbReference type="ARBA" id="ARBA00022833"/>
    </source>
</evidence>
<comment type="caution">
    <text evidence="14">The sequence shown here is derived from an EMBL/GenBank/DDBJ whole genome shotgun (WGS) entry which is preliminary data.</text>
</comment>
<keyword evidence="6" id="KW-0963">Cytoplasm</keyword>
<gene>
    <name evidence="14" type="primary">ampD</name>
    <name evidence="14" type="ORF">GCM10010995_01670</name>
</gene>
<evidence type="ECO:0000256" key="10">
    <source>
        <dbReference type="ARBA" id="ARBA00023316"/>
    </source>
</evidence>
<evidence type="ECO:0000256" key="12">
    <source>
        <dbReference type="ARBA" id="ARBA00042615"/>
    </source>
</evidence>
<name>A0A8J2Z2Q6_9GAMM</name>
<dbReference type="GO" id="GO:0008745">
    <property type="term" value="F:N-acetylmuramoyl-L-alanine amidase activity"/>
    <property type="evidence" value="ECO:0007669"/>
    <property type="project" value="UniProtKB-EC"/>
</dbReference>
<dbReference type="PANTHER" id="PTHR30417">
    <property type="entry name" value="N-ACETYLMURAMOYL-L-ALANINE AMIDASE AMID"/>
    <property type="match status" value="1"/>
</dbReference>
<dbReference type="SUPFAM" id="SSF55846">
    <property type="entry name" value="N-acetylmuramoyl-L-alanine amidase-like"/>
    <property type="match status" value="1"/>
</dbReference>
<dbReference type="GO" id="GO:0005737">
    <property type="term" value="C:cytoplasm"/>
    <property type="evidence" value="ECO:0007669"/>
    <property type="project" value="UniProtKB-SubCell"/>
</dbReference>
<comment type="similarity">
    <text evidence="4">Belongs to the N-acetylmuramoyl-L-alanine amidase 2 family.</text>
</comment>
<evidence type="ECO:0000313" key="14">
    <source>
        <dbReference type="EMBL" id="GGF88108.1"/>
    </source>
</evidence>
<dbReference type="GO" id="GO:0046872">
    <property type="term" value="F:metal ion binding"/>
    <property type="evidence" value="ECO:0007669"/>
    <property type="project" value="UniProtKB-KW"/>
</dbReference>
<evidence type="ECO:0000256" key="5">
    <source>
        <dbReference type="ARBA" id="ARBA00011901"/>
    </source>
</evidence>
<dbReference type="GO" id="GO:0009253">
    <property type="term" value="P:peptidoglycan catabolic process"/>
    <property type="evidence" value="ECO:0007669"/>
    <property type="project" value="InterPro"/>
</dbReference>
<dbReference type="EMBL" id="BMJS01000001">
    <property type="protein sequence ID" value="GGF88108.1"/>
    <property type="molecule type" value="Genomic_DNA"/>
</dbReference>
<reference evidence="14" key="1">
    <citation type="journal article" date="2014" name="Int. J. Syst. Evol. Microbiol.">
        <title>Complete genome sequence of Corynebacterium casei LMG S-19264T (=DSM 44701T), isolated from a smear-ripened cheese.</title>
        <authorList>
            <consortium name="US DOE Joint Genome Institute (JGI-PGF)"/>
            <person name="Walter F."/>
            <person name="Albersmeier A."/>
            <person name="Kalinowski J."/>
            <person name="Ruckert C."/>
        </authorList>
    </citation>
    <scope>NUCLEOTIDE SEQUENCE</scope>
    <source>
        <strain evidence="14">CGMCC 1.15758</strain>
    </source>
</reference>
<dbReference type="Proteomes" id="UP000636949">
    <property type="component" value="Unassembled WGS sequence"/>
</dbReference>
<keyword evidence="8" id="KW-0378">Hydrolase</keyword>
<dbReference type="RefSeq" id="WP_117001228.1">
    <property type="nucleotide sequence ID" value="NZ_BMJS01000001.1"/>
</dbReference>
<sequence length="181" mass="20664">MLQLDANGWLNKAKIIKSPNFNARPDNIAIDLLVIHCISLPEGWYDNHYVESLFLNDLDCNLEPSFKDLINLKVSSHFYITRQGEIIQFVATEDRAWHAGVSIYKGKNNCNDFSIGIELQGTDKTAFTKAQYTNLIELTKALIKRYPTIKANIVGHSDIAPVRKTDPGREFNWEYFLSNVD</sequence>
<feature type="domain" description="N-acetylmuramoyl-L-alanine amidase" evidence="13">
    <location>
        <begin position="18"/>
        <end position="168"/>
    </location>
</feature>
<dbReference type="InterPro" id="IPR002502">
    <property type="entry name" value="Amidase_domain"/>
</dbReference>
<dbReference type="InterPro" id="IPR051206">
    <property type="entry name" value="NAMLAA_amidase_2"/>
</dbReference>
<dbReference type="Pfam" id="PF01510">
    <property type="entry name" value="Amidase_2"/>
    <property type="match status" value="1"/>
</dbReference>
<evidence type="ECO:0000313" key="15">
    <source>
        <dbReference type="Proteomes" id="UP000636949"/>
    </source>
</evidence>
<keyword evidence="15" id="KW-1185">Reference proteome</keyword>
<dbReference type="InterPro" id="IPR036505">
    <property type="entry name" value="Amidase/PGRP_sf"/>
</dbReference>
<evidence type="ECO:0000256" key="8">
    <source>
        <dbReference type="ARBA" id="ARBA00022801"/>
    </source>
</evidence>
<keyword evidence="7" id="KW-0479">Metal-binding</keyword>
<dbReference type="GO" id="GO:0009254">
    <property type="term" value="P:peptidoglycan turnover"/>
    <property type="evidence" value="ECO:0007669"/>
    <property type="project" value="TreeGrafter"/>
</dbReference>
<dbReference type="GO" id="GO:0071555">
    <property type="term" value="P:cell wall organization"/>
    <property type="evidence" value="ECO:0007669"/>
    <property type="project" value="UniProtKB-KW"/>
</dbReference>
<evidence type="ECO:0000256" key="3">
    <source>
        <dbReference type="ARBA" id="ARBA00004496"/>
    </source>
</evidence>
<comment type="catalytic activity">
    <reaction evidence="1">
        <text>Hydrolyzes the link between N-acetylmuramoyl residues and L-amino acid residues in certain cell-wall glycopeptides.</text>
        <dbReference type="EC" id="3.5.1.28"/>
    </reaction>
</comment>
<accession>A0A8J2Z2Q6</accession>
<dbReference type="Gene3D" id="3.40.80.10">
    <property type="entry name" value="Peptidoglycan recognition protein-like"/>
    <property type="match status" value="1"/>
</dbReference>
<organism evidence="14 15">
    <name type="scientific">Cysteiniphilum litorale</name>
    <dbReference type="NCBI Taxonomy" id="2056700"/>
    <lineage>
        <taxon>Bacteria</taxon>
        <taxon>Pseudomonadati</taxon>
        <taxon>Pseudomonadota</taxon>
        <taxon>Gammaproteobacteria</taxon>
        <taxon>Thiotrichales</taxon>
        <taxon>Fastidiosibacteraceae</taxon>
        <taxon>Cysteiniphilum</taxon>
    </lineage>
</organism>
<dbReference type="AlphaFoldDB" id="A0A8J2Z2Q6"/>
<proteinExistence type="inferred from homology"/>
<dbReference type="CDD" id="cd06583">
    <property type="entry name" value="PGRP"/>
    <property type="match status" value="1"/>
</dbReference>
<reference evidence="14" key="2">
    <citation type="submission" date="2020-09" db="EMBL/GenBank/DDBJ databases">
        <authorList>
            <person name="Sun Q."/>
            <person name="Zhou Y."/>
        </authorList>
    </citation>
    <scope>NUCLEOTIDE SEQUENCE</scope>
    <source>
        <strain evidence="14">CGMCC 1.15758</strain>
    </source>
</reference>